<dbReference type="Gene3D" id="3.30.2310.20">
    <property type="entry name" value="RelE-like"/>
    <property type="match status" value="1"/>
</dbReference>
<dbReference type="PANTHER" id="PTHR35601">
    <property type="entry name" value="TOXIN RELE"/>
    <property type="match status" value="1"/>
</dbReference>
<accession>A0A8J7PSU0</accession>
<comment type="caution">
    <text evidence="3">The sequence shown here is derived from an EMBL/GenBank/DDBJ whole genome shotgun (WGS) entry which is preliminary data.</text>
</comment>
<evidence type="ECO:0000313" key="4">
    <source>
        <dbReference type="Proteomes" id="UP000664414"/>
    </source>
</evidence>
<dbReference type="Pfam" id="PF05016">
    <property type="entry name" value="ParE_toxin"/>
    <property type="match status" value="1"/>
</dbReference>
<reference evidence="3" key="1">
    <citation type="submission" date="2021-02" db="EMBL/GenBank/DDBJ databases">
        <title>Thiocyanate and organic carbon inputs drive convergent selection for specific autotrophic Afipia and Thiobacillus strains within complex microbiomes.</title>
        <authorList>
            <person name="Huddy R.J."/>
            <person name="Sachdeva R."/>
            <person name="Kadzinga F."/>
            <person name="Kantor R.S."/>
            <person name="Harrison S.T.L."/>
            <person name="Banfield J.F."/>
        </authorList>
    </citation>
    <scope>NUCLEOTIDE SEQUENCE</scope>
    <source>
        <strain evidence="3">SCN18_10_11_15_R4_P_38_20</strain>
    </source>
</reference>
<protein>
    <submittedName>
        <fullName evidence="3">Type II toxin-antitoxin system RelE/ParE family toxin</fullName>
    </submittedName>
</protein>
<dbReference type="PANTHER" id="PTHR35601:SF1">
    <property type="entry name" value="TOXIN RELE"/>
    <property type="match status" value="1"/>
</dbReference>
<evidence type="ECO:0000256" key="2">
    <source>
        <dbReference type="ARBA" id="ARBA00022649"/>
    </source>
</evidence>
<proteinExistence type="inferred from homology"/>
<keyword evidence="2" id="KW-1277">Toxin-antitoxin system</keyword>
<name>A0A8J7PSU0_9PROT</name>
<dbReference type="InterPro" id="IPR035093">
    <property type="entry name" value="RelE/ParE_toxin_dom_sf"/>
</dbReference>
<dbReference type="InterPro" id="IPR007712">
    <property type="entry name" value="RelE/ParE_toxin"/>
</dbReference>
<sequence>MPYKLTFLESAKKEWDKLSPDLQQFFKAKLSKILEQPHIPKNKLINMEGCYKIKLRSAGYRLVYRVYDDRVVVQVIAVGKRDKNLIYRIAASRL</sequence>
<evidence type="ECO:0000256" key="1">
    <source>
        <dbReference type="ARBA" id="ARBA00006226"/>
    </source>
</evidence>
<dbReference type="AlphaFoldDB" id="A0A8J7PSU0"/>
<organism evidence="3 4">
    <name type="scientific">Candidatus Paracaedimonas acanthamoebae</name>
    <dbReference type="NCBI Taxonomy" id="244581"/>
    <lineage>
        <taxon>Bacteria</taxon>
        <taxon>Pseudomonadati</taxon>
        <taxon>Pseudomonadota</taxon>
        <taxon>Alphaproteobacteria</taxon>
        <taxon>Holosporales</taxon>
        <taxon>Caedimonadaceae</taxon>
        <taxon>Candidatus Paracaedimonas</taxon>
    </lineage>
</organism>
<evidence type="ECO:0000313" key="3">
    <source>
        <dbReference type="EMBL" id="MBN9413109.1"/>
    </source>
</evidence>
<dbReference type="NCBIfam" id="TIGR02385">
    <property type="entry name" value="RelE_StbE"/>
    <property type="match status" value="1"/>
</dbReference>
<dbReference type="EMBL" id="JAFKGL010000016">
    <property type="protein sequence ID" value="MBN9413109.1"/>
    <property type="molecule type" value="Genomic_DNA"/>
</dbReference>
<dbReference type="SUPFAM" id="SSF143011">
    <property type="entry name" value="RelE-like"/>
    <property type="match status" value="1"/>
</dbReference>
<dbReference type="Proteomes" id="UP000664414">
    <property type="component" value="Unassembled WGS sequence"/>
</dbReference>
<comment type="similarity">
    <text evidence="1">Belongs to the RelE toxin family.</text>
</comment>
<gene>
    <name evidence="3" type="ORF">J0H12_04215</name>
</gene>